<organism evidence="14 15">
    <name type="scientific">Lapillicoccus jejuensis</name>
    <dbReference type="NCBI Taxonomy" id="402171"/>
    <lineage>
        <taxon>Bacteria</taxon>
        <taxon>Bacillati</taxon>
        <taxon>Actinomycetota</taxon>
        <taxon>Actinomycetes</taxon>
        <taxon>Micrococcales</taxon>
        <taxon>Intrasporangiaceae</taxon>
        <taxon>Lapillicoccus</taxon>
    </lineage>
</organism>
<comment type="caution">
    <text evidence="14">The sequence shown here is derived from an EMBL/GenBank/DDBJ whole genome shotgun (WGS) entry which is preliminary data.</text>
</comment>
<sequence>MSDGPQDGSQDGPQDGPQDDWIDTTYEPRPGLTHRDADWAGLRVLVCGLGVSGFAAADALAERGALVTAVDGLPPGERTVVDERAGILDILDVTVRQGPEHVAALPPEDVDLVVTSPGWRPDQPLLLEAAARGIPVWGEVELAWRMRTREGAAPWLTITGTNGKTTTVGMLTSILRAAGLRATAAGNVGTPILEAVLHPDPYDVIAVELSSFQLHWQRSVSPVASACLNVAPDHLDWHGSFEEYLRAKGKVYEHTHIACVYNVNDPLTEQLVMEAEVVEGCRAIGFTLGVPAPSMLGLVEDVLADRAFVEQRASSAAELGTLADLQGDAPDVAPHYVANALAAAALARAYGVGPLSVRDGLRAYRPEPHRIAELGSVDGVRFVDDSKATNPHAAEASLTAYESIVWVAGGLLKGAEDAVLDELVARAKGRLRGVVLIGRDRARLAEALARHAPDVPVVDVDPSDTGAMPGADVMDLVVERAAGLAHPGDVVLLAPAAASMDMFTDYGARGDAFAAAVARHRTRREGGA</sequence>
<dbReference type="InterPro" id="IPR005762">
    <property type="entry name" value="MurD"/>
</dbReference>
<dbReference type="Gene3D" id="3.90.190.20">
    <property type="entry name" value="Mur ligase, C-terminal domain"/>
    <property type="match status" value="1"/>
</dbReference>
<dbReference type="SUPFAM" id="SSF51984">
    <property type="entry name" value="MurCD N-terminal domain"/>
    <property type="match status" value="1"/>
</dbReference>
<evidence type="ECO:0000256" key="1">
    <source>
        <dbReference type="ARBA" id="ARBA00004496"/>
    </source>
</evidence>
<feature type="compositionally biased region" description="Low complexity" evidence="11">
    <location>
        <begin position="1"/>
        <end position="16"/>
    </location>
</feature>
<dbReference type="UniPathway" id="UPA00219"/>
<keyword evidence="15" id="KW-1185">Reference proteome</keyword>
<evidence type="ECO:0000259" key="12">
    <source>
        <dbReference type="Pfam" id="PF02875"/>
    </source>
</evidence>
<keyword evidence="4 9" id="KW-0436">Ligase</keyword>
<dbReference type="GO" id="GO:0009252">
    <property type="term" value="P:peptidoglycan biosynthetic process"/>
    <property type="evidence" value="ECO:0007669"/>
    <property type="project" value="UniProtKB-UniRule"/>
</dbReference>
<evidence type="ECO:0000313" key="15">
    <source>
        <dbReference type="Proteomes" id="UP000317893"/>
    </source>
</evidence>
<dbReference type="NCBIfam" id="TIGR01087">
    <property type="entry name" value="murD"/>
    <property type="match status" value="1"/>
</dbReference>
<comment type="catalytic activity">
    <reaction evidence="9 10">
        <text>UDP-N-acetyl-alpha-D-muramoyl-L-alanine + D-glutamate + ATP = UDP-N-acetyl-alpha-D-muramoyl-L-alanyl-D-glutamate + ADP + phosphate + H(+)</text>
        <dbReference type="Rhea" id="RHEA:16429"/>
        <dbReference type="ChEBI" id="CHEBI:15378"/>
        <dbReference type="ChEBI" id="CHEBI:29986"/>
        <dbReference type="ChEBI" id="CHEBI:30616"/>
        <dbReference type="ChEBI" id="CHEBI:43474"/>
        <dbReference type="ChEBI" id="CHEBI:83898"/>
        <dbReference type="ChEBI" id="CHEBI:83900"/>
        <dbReference type="ChEBI" id="CHEBI:456216"/>
        <dbReference type="EC" id="6.3.2.9"/>
    </reaction>
</comment>
<keyword evidence="7 9" id="KW-0067">ATP-binding</keyword>
<feature type="domain" description="Mur ligase central" evidence="13">
    <location>
        <begin position="158"/>
        <end position="347"/>
    </location>
</feature>
<comment type="subcellular location">
    <subcellularLocation>
        <location evidence="1 9 10">Cytoplasm</location>
    </subcellularLocation>
</comment>
<dbReference type="SUPFAM" id="SSF53623">
    <property type="entry name" value="MurD-like peptide ligases, catalytic domain"/>
    <property type="match status" value="1"/>
</dbReference>
<dbReference type="Pfam" id="PF08245">
    <property type="entry name" value="Mur_ligase_M"/>
    <property type="match status" value="1"/>
</dbReference>
<dbReference type="GO" id="GO:0005737">
    <property type="term" value="C:cytoplasm"/>
    <property type="evidence" value="ECO:0007669"/>
    <property type="project" value="UniProtKB-SubCell"/>
</dbReference>
<evidence type="ECO:0000256" key="8">
    <source>
        <dbReference type="ARBA" id="ARBA00023306"/>
    </source>
</evidence>
<dbReference type="GO" id="GO:0008360">
    <property type="term" value="P:regulation of cell shape"/>
    <property type="evidence" value="ECO:0007669"/>
    <property type="project" value="UniProtKB-KW"/>
</dbReference>
<dbReference type="GO" id="GO:0004326">
    <property type="term" value="F:tetrahydrofolylpolyglutamate synthase activity"/>
    <property type="evidence" value="ECO:0007669"/>
    <property type="project" value="InterPro"/>
</dbReference>
<dbReference type="EC" id="6.3.2.9" evidence="9 10"/>
<dbReference type="PANTHER" id="PTHR43692">
    <property type="entry name" value="UDP-N-ACETYLMURAMOYLALANINE--D-GLUTAMATE LIGASE"/>
    <property type="match status" value="1"/>
</dbReference>
<dbReference type="InterPro" id="IPR013221">
    <property type="entry name" value="Mur_ligase_cen"/>
</dbReference>
<dbReference type="InterPro" id="IPR036565">
    <property type="entry name" value="Mur-like_cat_sf"/>
</dbReference>
<evidence type="ECO:0000256" key="2">
    <source>
        <dbReference type="ARBA" id="ARBA00004752"/>
    </source>
</evidence>
<dbReference type="PANTHER" id="PTHR43692:SF1">
    <property type="entry name" value="UDP-N-ACETYLMURAMOYLALANINE--D-GLUTAMATE LIGASE"/>
    <property type="match status" value="1"/>
</dbReference>
<feature type="region of interest" description="Disordered" evidence="11">
    <location>
        <begin position="1"/>
        <end position="29"/>
    </location>
</feature>
<keyword evidence="9 10" id="KW-0573">Peptidoglycan synthesis</keyword>
<evidence type="ECO:0000259" key="13">
    <source>
        <dbReference type="Pfam" id="PF08245"/>
    </source>
</evidence>
<evidence type="ECO:0000256" key="5">
    <source>
        <dbReference type="ARBA" id="ARBA00022618"/>
    </source>
</evidence>
<name>A0A542E6W3_9MICO</name>
<keyword evidence="9 10" id="KW-0961">Cell wall biogenesis/degradation</keyword>
<dbReference type="HAMAP" id="MF_00639">
    <property type="entry name" value="MurD"/>
    <property type="match status" value="1"/>
</dbReference>
<accession>A0A542E6W3</accession>
<dbReference type="Proteomes" id="UP000317893">
    <property type="component" value="Unassembled WGS sequence"/>
</dbReference>
<evidence type="ECO:0000256" key="10">
    <source>
        <dbReference type="RuleBase" id="RU003664"/>
    </source>
</evidence>
<evidence type="ECO:0000256" key="9">
    <source>
        <dbReference type="HAMAP-Rule" id="MF_00639"/>
    </source>
</evidence>
<keyword evidence="3 9" id="KW-0963">Cytoplasm</keyword>
<comment type="similarity">
    <text evidence="9">Belongs to the MurCDEF family.</text>
</comment>
<keyword evidence="6 9" id="KW-0547">Nucleotide-binding</keyword>
<protein>
    <recommendedName>
        <fullName evidence="9 10">UDP-N-acetylmuramoylalanine--D-glutamate ligase</fullName>
        <ecNumber evidence="9 10">6.3.2.9</ecNumber>
    </recommendedName>
    <alternativeName>
        <fullName evidence="9">D-glutamic acid-adding enzyme</fullName>
    </alternativeName>
    <alternativeName>
        <fullName evidence="9">UDP-N-acetylmuramoyl-L-alanyl-D-glutamate synthetase</fullName>
    </alternativeName>
</protein>
<dbReference type="GO" id="GO:0051301">
    <property type="term" value="P:cell division"/>
    <property type="evidence" value="ECO:0007669"/>
    <property type="project" value="UniProtKB-KW"/>
</dbReference>
<reference evidence="14 15" key="1">
    <citation type="submission" date="2019-06" db="EMBL/GenBank/DDBJ databases">
        <title>Sequencing the genomes of 1000 actinobacteria strains.</title>
        <authorList>
            <person name="Klenk H.-P."/>
        </authorList>
    </citation>
    <scope>NUCLEOTIDE SEQUENCE [LARGE SCALE GENOMIC DNA]</scope>
    <source>
        <strain evidence="14 15">DSM 18607</strain>
    </source>
</reference>
<evidence type="ECO:0000256" key="3">
    <source>
        <dbReference type="ARBA" id="ARBA00022490"/>
    </source>
</evidence>
<comment type="function">
    <text evidence="9 10">Cell wall formation. Catalyzes the addition of glutamate to the nucleotide precursor UDP-N-acetylmuramoyl-L-alanine (UMA).</text>
</comment>
<proteinExistence type="inferred from homology"/>
<dbReference type="Gene3D" id="3.40.1190.10">
    <property type="entry name" value="Mur-like, catalytic domain"/>
    <property type="match status" value="1"/>
</dbReference>
<keyword evidence="9 10" id="KW-0133">Cell shape</keyword>
<comment type="pathway">
    <text evidence="2 9 10">Cell wall biogenesis; peptidoglycan biosynthesis.</text>
</comment>
<dbReference type="GO" id="GO:0008764">
    <property type="term" value="F:UDP-N-acetylmuramoylalanine-D-glutamate ligase activity"/>
    <property type="evidence" value="ECO:0007669"/>
    <property type="project" value="UniProtKB-UniRule"/>
</dbReference>
<dbReference type="Gene3D" id="3.40.50.720">
    <property type="entry name" value="NAD(P)-binding Rossmann-like Domain"/>
    <property type="match status" value="1"/>
</dbReference>
<dbReference type="AlphaFoldDB" id="A0A542E6W3"/>
<dbReference type="GO" id="GO:0005524">
    <property type="term" value="F:ATP binding"/>
    <property type="evidence" value="ECO:0007669"/>
    <property type="project" value="UniProtKB-UniRule"/>
</dbReference>
<dbReference type="GO" id="GO:0071555">
    <property type="term" value="P:cell wall organization"/>
    <property type="evidence" value="ECO:0007669"/>
    <property type="project" value="UniProtKB-KW"/>
</dbReference>
<feature type="binding site" evidence="9">
    <location>
        <begin position="160"/>
        <end position="166"/>
    </location>
    <ligand>
        <name>ATP</name>
        <dbReference type="ChEBI" id="CHEBI:30616"/>
    </ligand>
</feature>
<dbReference type="InterPro" id="IPR004101">
    <property type="entry name" value="Mur_ligase_C"/>
</dbReference>
<dbReference type="PROSITE" id="PS01011">
    <property type="entry name" value="FOLYLPOLYGLU_SYNT_1"/>
    <property type="match status" value="1"/>
</dbReference>
<gene>
    <name evidence="9" type="primary">murD</name>
    <name evidence="14" type="ORF">FB458_4178</name>
</gene>
<dbReference type="SUPFAM" id="SSF53244">
    <property type="entry name" value="MurD-like peptide ligases, peptide-binding domain"/>
    <property type="match status" value="1"/>
</dbReference>
<feature type="domain" description="Mur ligase C-terminal" evidence="12">
    <location>
        <begin position="369"/>
        <end position="496"/>
    </location>
</feature>
<evidence type="ECO:0000256" key="7">
    <source>
        <dbReference type="ARBA" id="ARBA00022840"/>
    </source>
</evidence>
<evidence type="ECO:0000256" key="4">
    <source>
        <dbReference type="ARBA" id="ARBA00022598"/>
    </source>
</evidence>
<dbReference type="Pfam" id="PF02875">
    <property type="entry name" value="Mur_ligase_C"/>
    <property type="match status" value="1"/>
</dbReference>
<dbReference type="InterPro" id="IPR036615">
    <property type="entry name" value="Mur_ligase_C_dom_sf"/>
</dbReference>
<evidence type="ECO:0000313" key="14">
    <source>
        <dbReference type="EMBL" id="TQJ11029.1"/>
    </source>
</evidence>
<evidence type="ECO:0000256" key="11">
    <source>
        <dbReference type="SAM" id="MobiDB-lite"/>
    </source>
</evidence>
<evidence type="ECO:0000256" key="6">
    <source>
        <dbReference type="ARBA" id="ARBA00022741"/>
    </source>
</evidence>
<dbReference type="InterPro" id="IPR018109">
    <property type="entry name" value="Folylpolyglutamate_synth_CS"/>
</dbReference>
<keyword evidence="8 9" id="KW-0131">Cell cycle</keyword>
<dbReference type="EMBL" id="VFMN01000001">
    <property type="protein sequence ID" value="TQJ11029.1"/>
    <property type="molecule type" value="Genomic_DNA"/>
</dbReference>
<keyword evidence="5 9" id="KW-0132">Cell division</keyword>